<feature type="non-terminal residue" evidence="1">
    <location>
        <position position="184"/>
    </location>
</feature>
<dbReference type="STRING" id="765915.A0A1Y2HHC0"/>
<gene>
    <name evidence="1" type="ORF">BCR44DRAFT_1391259</name>
</gene>
<evidence type="ECO:0008006" key="3">
    <source>
        <dbReference type="Google" id="ProtNLM"/>
    </source>
</evidence>
<comment type="caution">
    <text evidence="1">The sequence shown here is derived from an EMBL/GenBank/DDBJ whole genome shotgun (WGS) entry which is preliminary data.</text>
</comment>
<organism evidence="1 2">
    <name type="scientific">Catenaria anguillulae PL171</name>
    <dbReference type="NCBI Taxonomy" id="765915"/>
    <lineage>
        <taxon>Eukaryota</taxon>
        <taxon>Fungi</taxon>
        <taxon>Fungi incertae sedis</taxon>
        <taxon>Blastocladiomycota</taxon>
        <taxon>Blastocladiomycetes</taxon>
        <taxon>Blastocladiales</taxon>
        <taxon>Catenariaceae</taxon>
        <taxon>Catenaria</taxon>
    </lineage>
</organism>
<dbReference type="AlphaFoldDB" id="A0A1Y2HHC0"/>
<reference evidence="1 2" key="1">
    <citation type="submission" date="2016-07" db="EMBL/GenBank/DDBJ databases">
        <title>Pervasive Adenine N6-methylation of Active Genes in Fungi.</title>
        <authorList>
            <consortium name="DOE Joint Genome Institute"/>
            <person name="Mondo S.J."/>
            <person name="Dannebaum R.O."/>
            <person name="Kuo R.C."/>
            <person name="Labutti K."/>
            <person name="Haridas S."/>
            <person name="Kuo A."/>
            <person name="Salamov A."/>
            <person name="Ahrendt S.R."/>
            <person name="Lipzen A."/>
            <person name="Sullivan W."/>
            <person name="Andreopoulos W.B."/>
            <person name="Clum A."/>
            <person name="Lindquist E."/>
            <person name="Daum C."/>
            <person name="Ramamoorthy G.K."/>
            <person name="Gryganskyi A."/>
            <person name="Culley D."/>
            <person name="Magnuson J.K."/>
            <person name="James T.Y."/>
            <person name="O'Malley M.A."/>
            <person name="Stajich J.E."/>
            <person name="Spatafora J.W."/>
            <person name="Visel A."/>
            <person name="Grigoriev I.V."/>
        </authorList>
    </citation>
    <scope>NUCLEOTIDE SEQUENCE [LARGE SCALE GENOMIC DNA]</scope>
    <source>
        <strain evidence="1 2">PL171</strain>
    </source>
</reference>
<sequence>MHDPAYDFESGSFDIHAYYHQSPQNFVHDYRFLANDFMDLPTKLGMAPIIILPNGRRFDNQFAMAVTLHRLGKATDEYTSSRLFGIDRSTINRVTNHVLTWIDSKYGSRMYLGPHVCGPDRIQAFSDAIRRKGAQSLLLNHQRRRIIGFVDGTFRPTARPVIDQRLVYSGYYRAHGLKYQGVVM</sequence>
<keyword evidence="2" id="KW-1185">Reference proteome</keyword>
<dbReference type="OrthoDB" id="5945905at2759"/>
<evidence type="ECO:0000313" key="2">
    <source>
        <dbReference type="Proteomes" id="UP000193411"/>
    </source>
</evidence>
<evidence type="ECO:0000313" key="1">
    <source>
        <dbReference type="EMBL" id="ORZ33394.1"/>
    </source>
</evidence>
<protein>
    <recommendedName>
        <fullName evidence="3">DDE Tnp4 domain-containing protein</fullName>
    </recommendedName>
</protein>
<accession>A0A1Y2HHC0</accession>
<name>A0A1Y2HHC0_9FUNG</name>
<dbReference type="EMBL" id="MCFL01000036">
    <property type="protein sequence ID" value="ORZ33394.1"/>
    <property type="molecule type" value="Genomic_DNA"/>
</dbReference>
<dbReference type="Proteomes" id="UP000193411">
    <property type="component" value="Unassembled WGS sequence"/>
</dbReference>
<proteinExistence type="predicted"/>